<dbReference type="Pfam" id="PF08100">
    <property type="entry name" value="Dimerisation"/>
    <property type="match status" value="1"/>
</dbReference>
<dbReference type="GO" id="GO:0046983">
    <property type="term" value="F:protein dimerization activity"/>
    <property type="evidence" value="ECO:0007669"/>
    <property type="project" value="InterPro"/>
</dbReference>
<dbReference type="OrthoDB" id="1606438at2759"/>
<evidence type="ECO:0000259" key="5">
    <source>
        <dbReference type="Pfam" id="PF00891"/>
    </source>
</evidence>
<dbReference type="PROSITE" id="PS51683">
    <property type="entry name" value="SAM_OMT_II"/>
    <property type="match status" value="1"/>
</dbReference>
<dbReference type="InterPro" id="IPR001077">
    <property type="entry name" value="COMT_C"/>
</dbReference>
<protein>
    <submittedName>
        <fullName evidence="7">Putative (S)-scoulerine 9-O-methyltransferase</fullName>
        <ecNumber evidence="7">2.1.1.117</ecNumber>
    </submittedName>
</protein>
<keyword evidence="1 7" id="KW-0489">Methyltransferase</keyword>
<dbReference type="OMA" id="WDDEHCK"/>
<dbReference type="InterPro" id="IPR036390">
    <property type="entry name" value="WH_DNA-bd_sf"/>
</dbReference>
<dbReference type="SUPFAM" id="SSF53335">
    <property type="entry name" value="S-adenosyl-L-methionine-dependent methyltransferases"/>
    <property type="match status" value="1"/>
</dbReference>
<gene>
    <name evidence="7" type="ORF">RchiOBHm_Chr5g0014991</name>
</gene>
<evidence type="ECO:0000313" key="7">
    <source>
        <dbReference type="EMBL" id="PRQ29542.1"/>
    </source>
</evidence>
<dbReference type="Gene3D" id="3.40.50.150">
    <property type="entry name" value="Vaccinia Virus protein VP39"/>
    <property type="match status" value="1"/>
</dbReference>
<dbReference type="GO" id="GO:0008171">
    <property type="term" value="F:O-methyltransferase activity"/>
    <property type="evidence" value="ECO:0007669"/>
    <property type="project" value="InterPro"/>
</dbReference>
<dbReference type="InterPro" id="IPR029063">
    <property type="entry name" value="SAM-dependent_MTases_sf"/>
</dbReference>
<dbReference type="PANTHER" id="PTHR11746">
    <property type="entry name" value="O-METHYLTRANSFERASE"/>
    <property type="match status" value="1"/>
</dbReference>
<proteinExistence type="predicted"/>
<name>A0A2P6Q5T8_ROSCH</name>
<reference evidence="7 8" key="1">
    <citation type="journal article" date="2018" name="Nat. Genet.">
        <title>The Rosa genome provides new insights in the design of modern roses.</title>
        <authorList>
            <person name="Bendahmane M."/>
        </authorList>
    </citation>
    <scope>NUCLEOTIDE SEQUENCE [LARGE SCALE GENOMIC DNA]</scope>
    <source>
        <strain evidence="8">cv. Old Blush</strain>
    </source>
</reference>
<keyword evidence="2 7" id="KW-0808">Transferase</keyword>
<dbReference type="CDD" id="cd02440">
    <property type="entry name" value="AdoMet_MTases"/>
    <property type="match status" value="1"/>
</dbReference>
<accession>A0A2P6Q5T8</accession>
<keyword evidence="8" id="KW-1185">Reference proteome</keyword>
<dbReference type="InterPro" id="IPR016461">
    <property type="entry name" value="COMT-like"/>
</dbReference>
<feature type="active site" description="Proton acceptor" evidence="4">
    <location>
        <position position="264"/>
    </location>
</feature>
<dbReference type="Pfam" id="PF00891">
    <property type="entry name" value="Methyltransf_2"/>
    <property type="match status" value="1"/>
</dbReference>
<dbReference type="Gramene" id="PRQ29542">
    <property type="protein sequence ID" value="PRQ29542"/>
    <property type="gene ID" value="RchiOBHm_Chr5g0014991"/>
</dbReference>
<evidence type="ECO:0000256" key="3">
    <source>
        <dbReference type="ARBA" id="ARBA00022691"/>
    </source>
</evidence>
<dbReference type="EMBL" id="PDCK01000043">
    <property type="protein sequence ID" value="PRQ29542.1"/>
    <property type="molecule type" value="Genomic_DNA"/>
</dbReference>
<evidence type="ECO:0000256" key="1">
    <source>
        <dbReference type="ARBA" id="ARBA00022603"/>
    </source>
</evidence>
<dbReference type="PIRSF" id="PIRSF005739">
    <property type="entry name" value="O-mtase"/>
    <property type="match status" value="1"/>
</dbReference>
<evidence type="ECO:0000313" key="8">
    <source>
        <dbReference type="Proteomes" id="UP000238479"/>
    </source>
</evidence>
<comment type="caution">
    <text evidence="7">The sequence shown here is derived from an EMBL/GenBank/DDBJ whole genome shotgun (WGS) entry which is preliminary data.</text>
</comment>
<dbReference type="GO" id="GO:0032259">
    <property type="term" value="P:methylation"/>
    <property type="evidence" value="ECO:0007669"/>
    <property type="project" value="UniProtKB-KW"/>
</dbReference>
<dbReference type="InterPro" id="IPR036388">
    <property type="entry name" value="WH-like_DNA-bd_sf"/>
</dbReference>
<feature type="domain" description="O-methyltransferase C-terminal" evidence="5">
    <location>
        <begin position="136"/>
        <end position="339"/>
    </location>
</feature>
<dbReference type="Gene3D" id="1.10.10.10">
    <property type="entry name" value="Winged helix-like DNA-binding domain superfamily/Winged helix DNA-binding domain"/>
    <property type="match status" value="1"/>
</dbReference>
<evidence type="ECO:0000259" key="6">
    <source>
        <dbReference type="Pfam" id="PF08100"/>
    </source>
</evidence>
<dbReference type="AlphaFoldDB" id="A0A2P6Q5T8"/>
<sequence length="361" mass="40736">METQGSLENYVSVWNLGDSVCIQMALRAAIELDVFNIIAKSGPEAHLTSKEIVSAIPTTNPNVAAKNLERILKLLSVNSLLSTSLKPSLNDKTPQERAYGLTKNALCLLPNEDGVSITPIIMSGSEMHAMQSLYMLKHSVLEPESVPFSKFYGENFYEYMSHKPETFSLFNKLMRTTSYLYFDQKVLKVYRGFEEVKELMDVGGGDGSSLAKIVSMYPHIHGINFNLPSVIAQAPKYQGVKHVSGDMFDSIPKTQSIILKWVLHNWDDEHCKKILRNCWEALPETGKVIVVEYFMLPEELENTPETMQILKGDVIMMAFFYGKERTIAEIDNLAKCVGFIETKIVHVSHGTYVIEFLKIKH</sequence>
<feature type="domain" description="O-methyltransferase dimerisation" evidence="6">
    <location>
        <begin position="14"/>
        <end position="109"/>
    </location>
</feature>
<dbReference type="InterPro" id="IPR012967">
    <property type="entry name" value="COMT_dimerisation"/>
</dbReference>
<evidence type="ECO:0000256" key="2">
    <source>
        <dbReference type="ARBA" id="ARBA00022679"/>
    </source>
</evidence>
<keyword evidence="3" id="KW-0949">S-adenosyl-L-methionine</keyword>
<dbReference type="EC" id="2.1.1.117" evidence="7"/>
<dbReference type="Proteomes" id="UP000238479">
    <property type="component" value="Chromosome 5"/>
</dbReference>
<organism evidence="7 8">
    <name type="scientific">Rosa chinensis</name>
    <name type="common">China rose</name>
    <dbReference type="NCBI Taxonomy" id="74649"/>
    <lineage>
        <taxon>Eukaryota</taxon>
        <taxon>Viridiplantae</taxon>
        <taxon>Streptophyta</taxon>
        <taxon>Embryophyta</taxon>
        <taxon>Tracheophyta</taxon>
        <taxon>Spermatophyta</taxon>
        <taxon>Magnoliopsida</taxon>
        <taxon>eudicotyledons</taxon>
        <taxon>Gunneridae</taxon>
        <taxon>Pentapetalae</taxon>
        <taxon>rosids</taxon>
        <taxon>fabids</taxon>
        <taxon>Rosales</taxon>
        <taxon>Rosaceae</taxon>
        <taxon>Rosoideae</taxon>
        <taxon>Rosoideae incertae sedis</taxon>
        <taxon>Rosa</taxon>
    </lineage>
</organism>
<dbReference type="GO" id="GO:0030777">
    <property type="term" value="F:(S)-scoulerine 9-O-methyltransferase activity"/>
    <property type="evidence" value="ECO:0007669"/>
    <property type="project" value="UniProtKB-EC"/>
</dbReference>
<evidence type="ECO:0000256" key="4">
    <source>
        <dbReference type="PIRSR" id="PIRSR005739-1"/>
    </source>
</evidence>
<dbReference type="SUPFAM" id="SSF46785">
    <property type="entry name" value="Winged helix' DNA-binding domain"/>
    <property type="match status" value="1"/>
</dbReference>